<evidence type="ECO:0000256" key="4">
    <source>
        <dbReference type="ARBA" id="ARBA00023163"/>
    </source>
</evidence>
<sequence length="300" mass="34205">MINPLWLNTFKTLVEVGHFTQTAEKLYMTQPGVSQHIKKLEQACHCDLLSRENKSFELTEQGRIMYRYALKLEKDQEDLFESLSFDNPYSGQCNLSCSGSLSLRLYPKLLELQQQHRELSIHLEAAPNQKILNDLLQGTTDIGIVRHSPNDSYYQSQVIGKEALCLIVHHSLADLEITPQVLHDIGLIAHPDSAHYLSLYFDLCGDKNLANINVNEIPKSGYINQLHQILLPVSKGLGFTVLPAGAVEHFPERDKLYVVPPKVEVEETLYLIQKRNRKLPHRYNTVIELIKHSVCHSFVS</sequence>
<feature type="domain" description="HTH lysR-type" evidence="5">
    <location>
        <begin position="2"/>
        <end position="59"/>
    </location>
</feature>
<dbReference type="CDD" id="cd05466">
    <property type="entry name" value="PBP2_LTTR_substrate"/>
    <property type="match status" value="1"/>
</dbReference>
<dbReference type="InterPro" id="IPR000847">
    <property type="entry name" value="LysR_HTH_N"/>
</dbReference>
<keyword evidence="7" id="KW-1185">Reference proteome</keyword>
<evidence type="ECO:0000256" key="2">
    <source>
        <dbReference type="ARBA" id="ARBA00023015"/>
    </source>
</evidence>
<dbReference type="Gene3D" id="1.10.10.10">
    <property type="entry name" value="Winged helix-like DNA-binding domain superfamily/Winged helix DNA-binding domain"/>
    <property type="match status" value="1"/>
</dbReference>
<name>A0A109D4X1_9VIBR</name>
<gene>
    <name evidence="6" type="ORF">APQ14_19095</name>
</gene>
<keyword evidence="2" id="KW-0805">Transcription regulation</keyword>
<dbReference type="Gene3D" id="3.40.190.10">
    <property type="entry name" value="Periplasmic binding protein-like II"/>
    <property type="match status" value="2"/>
</dbReference>
<dbReference type="InterPro" id="IPR005119">
    <property type="entry name" value="LysR_subst-bd"/>
</dbReference>
<evidence type="ECO:0000256" key="1">
    <source>
        <dbReference type="ARBA" id="ARBA00009437"/>
    </source>
</evidence>
<dbReference type="GO" id="GO:0000976">
    <property type="term" value="F:transcription cis-regulatory region binding"/>
    <property type="evidence" value="ECO:0007669"/>
    <property type="project" value="TreeGrafter"/>
</dbReference>
<dbReference type="PANTHER" id="PTHR30126:SF99">
    <property type="entry name" value="TRANSCRIPTIONAL REGULATOR LYSR FAMILY"/>
    <property type="match status" value="1"/>
</dbReference>
<dbReference type="AlphaFoldDB" id="A0A109D4X1"/>
<dbReference type="EMBL" id="LMXU01000043">
    <property type="protein sequence ID" value="KWT98957.1"/>
    <property type="molecule type" value="Genomic_DNA"/>
</dbReference>
<reference evidence="6 7" key="1">
    <citation type="submission" date="2015-11" db="EMBL/GenBank/DDBJ databases">
        <title>Draft WGS of Vibrio toranzoniae.</title>
        <authorList>
            <person name="Lasa A."/>
            <person name="Romalde J.L."/>
        </authorList>
    </citation>
    <scope>NUCLEOTIDE SEQUENCE [LARGE SCALE GENOMIC DNA]</scope>
    <source>
        <strain evidence="6 7">Vb 10.8</strain>
    </source>
</reference>
<dbReference type="InterPro" id="IPR036390">
    <property type="entry name" value="WH_DNA-bd_sf"/>
</dbReference>
<protein>
    <submittedName>
        <fullName evidence="6">LysR family transcriptional regulator</fullName>
    </submittedName>
</protein>
<proteinExistence type="inferred from homology"/>
<dbReference type="GeneID" id="300181100"/>
<dbReference type="PRINTS" id="PR00039">
    <property type="entry name" value="HTHLYSR"/>
</dbReference>
<comment type="caution">
    <text evidence="6">The sequence shown here is derived from an EMBL/GenBank/DDBJ whole genome shotgun (WGS) entry which is preliminary data.</text>
</comment>
<keyword evidence="3" id="KW-0238">DNA-binding</keyword>
<evidence type="ECO:0000313" key="7">
    <source>
        <dbReference type="Proteomes" id="UP000057389"/>
    </source>
</evidence>
<evidence type="ECO:0000256" key="3">
    <source>
        <dbReference type="ARBA" id="ARBA00023125"/>
    </source>
</evidence>
<dbReference type="GO" id="GO:0003700">
    <property type="term" value="F:DNA-binding transcription factor activity"/>
    <property type="evidence" value="ECO:0007669"/>
    <property type="project" value="InterPro"/>
</dbReference>
<keyword evidence="4" id="KW-0804">Transcription</keyword>
<dbReference type="SUPFAM" id="SSF53850">
    <property type="entry name" value="Periplasmic binding protein-like II"/>
    <property type="match status" value="1"/>
</dbReference>
<organism evidence="6 7">
    <name type="scientific">Vibrio toranzoniae</name>
    <dbReference type="NCBI Taxonomy" id="1194427"/>
    <lineage>
        <taxon>Bacteria</taxon>
        <taxon>Pseudomonadati</taxon>
        <taxon>Pseudomonadota</taxon>
        <taxon>Gammaproteobacteria</taxon>
        <taxon>Vibrionales</taxon>
        <taxon>Vibrionaceae</taxon>
        <taxon>Vibrio</taxon>
    </lineage>
</organism>
<dbReference type="Proteomes" id="UP000057389">
    <property type="component" value="Unassembled WGS sequence"/>
</dbReference>
<dbReference type="SUPFAM" id="SSF46785">
    <property type="entry name" value="Winged helix' DNA-binding domain"/>
    <property type="match status" value="1"/>
</dbReference>
<dbReference type="RefSeq" id="WP_060469715.1">
    <property type="nucleotide sequence ID" value="NZ_AP025515.1"/>
</dbReference>
<dbReference type="OrthoDB" id="5289754at2"/>
<evidence type="ECO:0000313" key="6">
    <source>
        <dbReference type="EMBL" id="KWT98957.1"/>
    </source>
</evidence>
<comment type="similarity">
    <text evidence="1">Belongs to the LysR transcriptional regulatory family.</text>
</comment>
<dbReference type="PROSITE" id="PS50931">
    <property type="entry name" value="HTH_LYSR"/>
    <property type="match status" value="1"/>
</dbReference>
<evidence type="ECO:0000259" key="5">
    <source>
        <dbReference type="PROSITE" id="PS50931"/>
    </source>
</evidence>
<dbReference type="PANTHER" id="PTHR30126">
    <property type="entry name" value="HTH-TYPE TRANSCRIPTIONAL REGULATOR"/>
    <property type="match status" value="1"/>
</dbReference>
<dbReference type="Pfam" id="PF03466">
    <property type="entry name" value="LysR_substrate"/>
    <property type="match status" value="1"/>
</dbReference>
<dbReference type="InterPro" id="IPR036388">
    <property type="entry name" value="WH-like_DNA-bd_sf"/>
</dbReference>
<accession>A0A109D4X1</accession>
<dbReference type="Pfam" id="PF00126">
    <property type="entry name" value="HTH_1"/>
    <property type="match status" value="1"/>
</dbReference>